<evidence type="ECO:0000313" key="3">
    <source>
        <dbReference type="Proteomes" id="UP000538147"/>
    </source>
</evidence>
<organism evidence="2 3">
    <name type="scientific">Polymorphobacter multimanifer</name>
    <dbReference type="NCBI Taxonomy" id="1070431"/>
    <lineage>
        <taxon>Bacteria</taxon>
        <taxon>Pseudomonadati</taxon>
        <taxon>Pseudomonadota</taxon>
        <taxon>Alphaproteobacteria</taxon>
        <taxon>Sphingomonadales</taxon>
        <taxon>Sphingosinicellaceae</taxon>
        <taxon>Polymorphobacter</taxon>
    </lineage>
</organism>
<comment type="caution">
    <text evidence="2">The sequence shown here is derived from an EMBL/GenBank/DDBJ whole genome shotgun (WGS) entry which is preliminary data.</text>
</comment>
<sequence length="260" mass="26855">MRKILFTSLVAALATTTAAQAAPERGQLSVRAMGGADFPVAGTFHGGANAPIADLGTLNPALSGVAGTLAVEERGNRRIYNAAIGANAELGYGLSETSEVFGSFRYLRSKPSTVQVGNTLVPATGASLATFGDFGRIQSYSGEIGYRQYFSRGQIQPYAAARAGVTFTDSIQANFRVPDAGVAINNVPFYRNSVSGSVGGDIGVAIPVSSGVELNLETGIRWTSGLRGDDAALSGLGLAGINDAGARWDIPARAGLTFRF</sequence>
<feature type="chain" id="PRO_5032984802" description="Autotransporter outer membrane beta-barrel domain-containing protein" evidence="1">
    <location>
        <begin position="22"/>
        <end position="260"/>
    </location>
</feature>
<evidence type="ECO:0000256" key="1">
    <source>
        <dbReference type="SAM" id="SignalP"/>
    </source>
</evidence>
<protein>
    <recommendedName>
        <fullName evidence="4">Autotransporter outer membrane beta-barrel domain-containing protein</fullName>
    </recommendedName>
</protein>
<evidence type="ECO:0008006" key="4">
    <source>
        <dbReference type="Google" id="ProtNLM"/>
    </source>
</evidence>
<reference evidence="2 3" key="1">
    <citation type="submission" date="2020-08" db="EMBL/GenBank/DDBJ databases">
        <title>Genomic Encyclopedia of Type Strains, Phase IV (KMG-IV): sequencing the most valuable type-strain genomes for metagenomic binning, comparative biology and taxonomic classification.</title>
        <authorList>
            <person name="Goeker M."/>
        </authorList>
    </citation>
    <scope>NUCLEOTIDE SEQUENCE [LARGE SCALE GENOMIC DNA]</scope>
    <source>
        <strain evidence="2 3">DSM 102189</strain>
    </source>
</reference>
<gene>
    <name evidence="2" type="ORF">FHS79_001461</name>
</gene>
<dbReference type="EMBL" id="JACIIV010000009">
    <property type="protein sequence ID" value="MBB6227295.1"/>
    <property type="molecule type" value="Genomic_DNA"/>
</dbReference>
<evidence type="ECO:0000313" key="2">
    <source>
        <dbReference type="EMBL" id="MBB6227295.1"/>
    </source>
</evidence>
<dbReference type="Proteomes" id="UP000538147">
    <property type="component" value="Unassembled WGS sequence"/>
</dbReference>
<accession>A0A841LBV4</accession>
<feature type="signal peptide" evidence="1">
    <location>
        <begin position="1"/>
        <end position="21"/>
    </location>
</feature>
<keyword evidence="1" id="KW-0732">Signal</keyword>
<dbReference type="AlphaFoldDB" id="A0A841LBV4"/>
<dbReference type="RefSeq" id="WP_184197606.1">
    <property type="nucleotide sequence ID" value="NZ_JACIIV010000009.1"/>
</dbReference>
<name>A0A841LBV4_9SPHN</name>
<proteinExistence type="predicted"/>
<keyword evidence="3" id="KW-1185">Reference proteome</keyword>